<organism evidence="16 17">
    <name type="scientific">Phyllobacterium pellucidum</name>
    <dbReference type="NCBI Taxonomy" id="2740464"/>
    <lineage>
        <taxon>Bacteria</taxon>
        <taxon>Pseudomonadati</taxon>
        <taxon>Pseudomonadota</taxon>
        <taxon>Alphaproteobacteria</taxon>
        <taxon>Hyphomicrobiales</taxon>
        <taxon>Phyllobacteriaceae</taxon>
        <taxon>Phyllobacterium</taxon>
    </lineage>
</organism>
<feature type="domain" description="Carbohydrate kinase PfkB" evidence="15">
    <location>
        <begin position="4"/>
        <end position="293"/>
    </location>
</feature>
<keyword evidence="1 14" id="KW-0963">Cytoplasm</keyword>
<feature type="binding site" evidence="14">
    <location>
        <position position="289"/>
    </location>
    <ligand>
        <name>K(+)</name>
        <dbReference type="ChEBI" id="CHEBI:29103"/>
    </ligand>
</feature>
<comment type="caution">
    <text evidence="14">Lacks conserved residue(s) required for the propagation of feature annotation.</text>
</comment>
<comment type="subunit">
    <text evidence="14">Homodimer.</text>
</comment>
<feature type="binding site" evidence="14">
    <location>
        <position position="141"/>
    </location>
    <ligand>
        <name>substrate</name>
    </ligand>
</feature>
<feature type="active site" description="Proton acceptor" evidence="14">
    <location>
        <position position="254"/>
    </location>
</feature>
<dbReference type="PANTHER" id="PTHR10584">
    <property type="entry name" value="SUGAR KINASE"/>
    <property type="match status" value="1"/>
</dbReference>
<dbReference type="CDD" id="cd01174">
    <property type="entry name" value="ribokinase"/>
    <property type="match status" value="1"/>
</dbReference>
<dbReference type="EC" id="2.7.1.229" evidence="11 14"/>
<keyword evidence="8 14" id="KW-0630">Potassium</keyword>
<dbReference type="EMBL" id="JABUMX010000001">
    <property type="protein sequence ID" value="NTS30269.1"/>
    <property type="molecule type" value="Genomic_DNA"/>
</dbReference>
<dbReference type="RefSeq" id="WP_113281691.1">
    <property type="nucleotide sequence ID" value="NZ_JABUMX010000001.1"/>
</dbReference>
<dbReference type="GO" id="GO:0019303">
    <property type="term" value="P:D-ribose catabolic process"/>
    <property type="evidence" value="ECO:0007669"/>
    <property type="project" value="UniProtKB-UniPathway"/>
</dbReference>
<evidence type="ECO:0000256" key="6">
    <source>
        <dbReference type="ARBA" id="ARBA00022840"/>
    </source>
</evidence>
<evidence type="ECO:0000256" key="8">
    <source>
        <dbReference type="ARBA" id="ARBA00022958"/>
    </source>
</evidence>
<evidence type="ECO:0000256" key="5">
    <source>
        <dbReference type="ARBA" id="ARBA00022777"/>
    </source>
</evidence>
<evidence type="ECO:0000256" key="11">
    <source>
        <dbReference type="ARBA" id="ARBA00066926"/>
    </source>
</evidence>
<dbReference type="PANTHER" id="PTHR10584:SF166">
    <property type="entry name" value="RIBOKINASE"/>
    <property type="match status" value="1"/>
</dbReference>
<dbReference type="Proteomes" id="UP000550508">
    <property type="component" value="Unassembled WGS sequence"/>
</dbReference>
<protein>
    <recommendedName>
        <fullName evidence="12 14">Deoxyribokinase</fullName>
        <shortName evidence="14">dRK</shortName>
        <ecNumber evidence="11 14">2.7.1.229</ecNumber>
    </recommendedName>
    <alternativeName>
        <fullName evidence="13 14">ATP:2-deoxy-D-ribose 5-phosphotransferase</fullName>
    </alternativeName>
</protein>
<dbReference type="GO" id="GO:0004747">
    <property type="term" value="F:ribokinase activity"/>
    <property type="evidence" value="ECO:0007669"/>
    <property type="project" value="UniProtKB-UniRule"/>
</dbReference>
<keyword evidence="9 14" id="KW-0119">Carbohydrate metabolism</keyword>
<feature type="binding site" evidence="14">
    <location>
        <position position="254"/>
    </location>
    <ligand>
        <name>substrate</name>
    </ligand>
</feature>
<feature type="binding site" evidence="14">
    <location>
        <position position="293"/>
    </location>
    <ligand>
        <name>K(+)</name>
        <dbReference type="ChEBI" id="CHEBI:29103"/>
    </ligand>
</feature>
<reference evidence="16 17" key="1">
    <citation type="submission" date="2020-05" db="EMBL/GenBank/DDBJ databases">
        <authorList>
            <person name="Kim M.K."/>
        </authorList>
    </citation>
    <scope>NUCLEOTIDE SEQUENCE [LARGE SCALE GENOMIC DNA]</scope>
    <source>
        <strain evidence="16 17">BT25</strain>
    </source>
</reference>
<evidence type="ECO:0000256" key="10">
    <source>
        <dbReference type="ARBA" id="ARBA00051363"/>
    </source>
</evidence>
<keyword evidence="7 14" id="KW-0460">Magnesium</keyword>
<evidence type="ECO:0000256" key="14">
    <source>
        <dbReference type="HAMAP-Rule" id="MF_01987"/>
    </source>
</evidence>
<dbReference type="AlphaFoldDB" id="A0A849VNA3"/>
<feature type="binding site" evidence="14">
    <location>
        <position position="248"/>
    </location>
    <ligand>
        <name>K(+)</name>
        <dbReference type="ChEBI" id="CHEBI:29103"/>
    </ligand>
</feature>
<evidence type="ECO:0000256" key="3">
    <source>
        <dbReference type="ARBA" id="ARBA00022723"/>
    </source>
</evidence>
<evidence type="ECO:0000256" key="4">
    <source>
        <dbReference type="ARBA" id="ARBA00022741"/>
    </source>
</evidence>
<keyword evidence="17" id="KW-1185">Reference proteome</keyword>
<dbReference type="GO" id="GO:0046872">
    <property type="term" value="F:metal ion binding"/>
    <property type="evidence" value="ECO:0007669"/>
    <property type="project" value="UniProtKB-KW"/>
</dbReference>
<comment type="similarity">
    <text evidence="14">Belongs to the carbohydrate kinase PfkB family. Deoxyribokinase subfamily.</text>
</comment>
<dbReference type="InterPro" id="IPR011611">
    <property type="entry name" value="PfkB_dom"/>
</dbReference>
<evidence type="ECO:0000256" key="12">
    <source>
        <dbReference type="ARBA" id="ARBA00071515"/>
    </source>
</evidence>
<dbReference type="NCBIfam" id="TIGR02152">
    <property type="entry name" value="D_ribokin_bact"/>
    <property type="match status" value="1"/>
</dbReference>
<comment type="subcellular location">
    <subcellularLocation>
        <location evidence="14">Cytoplasm</location>
    </subcellularLocation>
</comment>
<dbReference type="InterPro" id="IPR029056">
    <property type="entry name" value="Ribokinase-like"/>
</dbReference>
<dbReference type="UniPathway" id="UPA00916">
    <property type="reaction ID" value="UER00889"/>
</dbReference>
<keyword evidence="4 14" id="KW-0547">Nucleotide-binding</keyword>
<dbReference type="InterPro" id="IPR011877">
    <property type="entry name" value="Ribokinase"/>
</dbReference>
<sequence>MPHRIAVVGSNMTDLVTSIVRMPAPGETVEAPAFAMGFGGKGANQAVAAARLGADVMMVTKVGDDVFGQSTIRNLQDNGIDITHVDTAAGQSSGVAPIFVDEHGENSILIIKGANNELKPADIDAAAEDLKRCDLILMQLEVPLETVYYTIAFADQHGIETILNPAPAAPDLDAGKVTKATFLVPNETELALLTGMPTGTDAEIETAARSLIAKGIRTVIVTLGSRGARLITADKATLIEPLKVQPKDTTGAGDAFIGSFARFYVEGRDVEASLRRAALYAADSITREGTQKSYADVKAFDKFIAGLGDSKAG</sequence>
<evidence type="ECO:0000256" key="9">
    <source>
        <dbReference type="ARBA" id="ARBA00023277"/>
    </source>
</evidence>
<dbReference type="SUPFAM" id="SSF53613">
    <property type="entry name" value="Ribokinase-like"/>
    <property type="match status" value="1"/>
</dbReference>
<dbReference type="HAMAP" id="MF_01987">
    <property type="entry name" value="Ribokinase"/>
    <property type="match status" value="1"/>
</dbReference>
<dbReference type="GO" id="GO:0005829">
    <property type="term" value="C:cytosol"/>
    <property type="evidence" value="ECO:0007669"/>
    <property type="project" value="TreeGrafter"/>
</dbReference>
<evidence type="ECO:0000259" key="15">
    <source>
        <dbReference type="Pfam" id="PF00294"/>
    </source>
</evidence>
<dbReference type="PRINTS" id="PR00990">
    <property type="entry name" value="RIBOKINASE"/>
</dbReference>
<proteinExistence type="inferred from homology"/>
<comment type="cofactor">
    <cofactor evidence="14">
        <name>Mg(2+)</name>
        <dbReference type="ChEBI" id="CHEBI:18420"/>
    </cofactor>
</comment>
<feature type="binding site" evidence="14">
    <location>
        <begin position="253"/>
        <end position="254"/>
    </location>
    <ligand>
        <name>ATP</name>
        <dbReference type="ChEBI" id="CHEBI:30616"/>
    </ligand>
</feature>
<keyword evidence="2 14" id="KW-0808">Transferase</keyword>
<dbReference type="Pfam" id="PF00294">
    <property type="entry name" value="PfkB"/>
    <property type="match status" value="1"/>
</dbReference>
<feature type="binding site" evidence="14">
    <location>
        <begin position="12"/>
        <end position="14"/>
    </location>
    <ligand>
        <name>substrate</name>
    </ligand>
</feature>
<evidence type="ECO:0000313" key="17">
    <source>
        <dbReference type="Proteomes" id="UP000550508"/>
    </source>
</evidence>
<evidence type="ECO:0000256" key="7">
    <source>
        <dbReference type="ARBA" id="ARBA00022842"/>
    </source>
</evidence>
<feature type="binding site" evidence="14">
    <location>
        <position position="287"/>
    </location>
    <ligand>
        <name>K(+)</name>
        <dbReference type="ChEBI" id="CHEBI:29103"/>
    </ligand>
</feature>
<keyword evidence="6 14" id="KW-0067">ATP-binding</keyword>
<feature type="site" description="Important for substrate specificity" evidence="14">
    <location>
        <position position="12"/>
    </location>
</feature>
<gene>
    <name evidence="16" type="primary">rbsK</name>
    <name evidence="14" type="synonym">deoK</name>
    <name evidence="16" type="ORF">HQ945_03290</name>
</gene>
<feature type="binding site" evidence="14">
    <location>
        <begin position="40"/>
        <end position="44"/>
    </location>
    <ligand>
        <name>substrate</name>
    </ligand>
</feature>
<evidence type="ECO:0000256" key="1">
    <source>
        <dbReference type="ARBA" id="ARBA00022490"/>
    </source>
</evidence>
<feature type="binding site" evidence="14">
    <location>
        <begin position="222"/>
        <end position="227"/>
    </location>
    <ligand>
        <name>ATP</name>
        <dbReference type="ChEBI" id="CHEBI:30616"/>
    </ligand>
</feature>
<keyword evidence="5 14" id="KW-0418">Kinase</keyword>
<feature type="binding site" evidence="14">
    <location>
        <position position="186"/>
    </location>
    <ligand>
        <name>ATP</name>
        <dbReference type="ChEBI" id="CHEBI:30616"/>
    </ligand>
</feature>
<evidence type="ECO:0000256" key="2">
    <source>
        <dbReference type="ARBA" id="ARBA00022679"/>
    </source>
</evidence>
<accession>A0A849VNA3</accession>
<evidence type="ECO:0000256" key="13">
    <source>
        <dbReference type="ARBA" id="ARBA00081655"/>
    </source>
</evidence>
<dbReference type="GO" id="GO:0005524">
    <property type="term" value="F:ATP binding"/>
    <property type="evidence" value="ECO:0007669"/>
    <property type="project" value="UniProtKB-UniRule"/>
</dbReference>
<dbReference type="FunFam" id="3.40.1190.20:FF:000010">
    <property type="entry name" value="Ribokinase"/>
    <property type="match status" value="1"/>
</dbReference>
<keyword evidence="3 14" id="KW-0479">Metal-binding</keyword>
<feature type="binding site" evidence="14">
    <location>
        <position position="250"/>
    </location>
    <ligand>
        <name>K(+)</name>
        <dbReference type="ChEBI" id="CHEBI:29103"/>
    </ligand>
</feature>
<feature type="binding site" evidence="14">
    <location>
        <position position="284"/>
    </location>
    <ligand>
        <name>K(+)</name>
        <dbReference type="ChEBI" id="CHEBI:29103"/>
    </ligand>
</feature>
<evidence type="ECO:0000313" key="16">
    <source>
        <dbReference type="EMBL" id="NTS30269.1"/>
    </source>
</evidence>
<name>A0A849VNA3_9HYPH</name>
<dbReference type="InterPro" id="IPR002139">
    <property type="entry name" value="Ribo/fructo_kinase"/>
</dbReference>
<comment type="caution">
    <text evidence="16">The sequence shown here is derived from an EMBL/GenBank/DDBJ whole genome shotgun (WGS) entry which is preliminary data.</text>
</comment>
<comment type="function">
    <text evidence="14">Catalyzes the ATP-dependent phosphorylation of 2-deoxy-D-ribose to 2-deoxy-D-ribose 5-phosphate (dRib-5P), allowing the use of deoxyribose as the sole carbon source.</text>
</comment>
<dbReference type="Gene3D" id="3.40.1190.20">
    <property type="match status" value="1"/>
</dbReference>
<comment type="catalytic activity">
    <reaction evidence="10">
        <text>2-deoxy-D-ribose + ATP = 2-deoxy-D-ribose 5-phosphate + ADP + H(+)</text>
        <dbReference type="Rhea" id="RHEA:30871"/>
        <dbReference type="ChEBI" id="CHEBI:15378"/>
        <dbReference type="ChEBI" id="CHEBI:30616"/>
        <dbReference type="ChEBI" id="CHEBI:62877"/>
        <dbReference type="ChEBI" id="CHEBI:90761"/>
        <dbReference type="ChEBI" id="CHEBI:456216"/>
        <dbReference type="EC" id="2.7.1.229"/>
    </reaction>
    <physiologicalReaction direction="left-to-right" evidence="10">
        <dbReference type="Rhea" id="RHEA:30872"/>
    </physiologicalReaction>
</comment>